<organism evidence="2 3">
    <name type="scientific">Hymenobacter elongatus</name>
    <dbReference type="NCBI Taxonomy" id="877208"/>
    <lineage>
        <taxon>Bacteria</taxon>
        <taxon>Pseudomonadati</taxon>
        <taxon>Bacteroidota</taxon>
        <taxon>Cytophagia</taxon>
        <taxon>Cytophagales</taxon>
        <taxon>Hymenobacteraceae</taxon>
        <taxon>Hymenobacter</taxon>
    </lineage>
</organism>
<keyword evidence="1" id="KW-0812">Transmembrane</keyword>
<protein>
    <recommendedName>
        <fullName evidence="4">Outer membrane protein assembly factor BamE</fullName>
    </recommendedName>
</protein>
<evidence type="ECO:0000313" key="3">
    <source>
        <dbReference type="Proteomes" id="UP000297739"/>
    </source>
</evidence>
<dbReference type="AlphaFoldDB" id="A0A4Z0PI26"/>
<dbReference type="OrthoDB" id="840429at2"/>
<dbReference type="EMBL" id="SRLD01000035">
    <property type="protein sequence ID" value="TGE14480.1"/>
    <property type="molecule type" value="Genomic_DNA"/>
</dbReference>
<proteinExistence type="predicted"/>
<feature type="transmembrane region" description="Helical" evidence="1">
    <location>
        <begin position="6"/>
        <end position="33"/>
    </location>
</feature>
<comment type="caution">
    <text evidence="2">The sequence shown here is derived from an EMBL/GenBank/DDBJ whole genome shotgun (WGS) entry which is preliminary data.</text>
</comment>
<keyword evidence="1" id="KW-0472">Membrane</keyword>
<dbReference type="Proteomes" id="UP000297739">
    <property type="component" value="Unassembled WGS sequence"/>
</dbReference>
<keyword evidence="3" id="KW-1185">Reference proteome</keyword>
<keyword evidence="1" id="KW-1133">Transmembrane helix</keyword>
<dbReference type="RefSeq" id="WP_135498841.1">
    <property type="nucleotide sequence ID" value="NZ_SRLD01000035.1"/>
</dbReference>
<evidence type="ECO:0000256" key="1">
    <source>
        <dbReference type="SAM" id="Phobius"/>
    </source>
</evidence>
<reference evidence="2 3" key="1">
    <citation type="submission" date="2019-04" db="EMBL/GenBank/DDBJ databases">
        <authorList>
            <person name="Feng G."/>
            <person name="Zhang J."/>
            <person name="Zhu H."/>
        </authorList>
    </citation>
    <scope>NUCLEOTIDE SEQUENCE [LARGE SCALE GENOMIC DNA]</scope>
    <source>
        <strain evidence="2 3">JCM 17223</strain>
    </source>
</reference>
<name>A0A4Z0PI26_9BACT</name>
<evidence type="ECO:0000313" key="2">
    <source>
        <dbReference type="EMBL" id="TGE14480.1"/>
    </source>
</evidence>
<sequence length="111" mass="12080">MAIRPRWFAVTLSVLLGLFMLLAIGAASVYFIFFSGAEARLGKANALNSYKVKKGMSKQRALHIMGPPKKTETRLTDSSTVYLYTTAPLASHEIAIVVGQDSLVAAVYHGY</sequence>
<evidence type="ECO:0008006" key="4">
    <source>
        <dbReference type="Google" id="ProtNLM"/>
    </source>
</evidence>
<accession>A0A4Z0PI26</accession>
<gene>
    <name evidence="2" type="ORF">E5J99_16115</name>
</gene>